<dbReference type="GO" id="GO:0009251">
    <property type="term" value="P:glucan catabolic process"/>
    <property type="evidence" value="ECO:0007669"/>
    <property type="project" value="TreeGrafter"/>
</dbReference>
<dbReference type="Gene3D" id="3.40.50.1700">
    <property type="entry name" value="Glycoside hydrolase family 3 C-terminal domain"/>
    <property type="match status" value="1"/>
</dbReference>
<evidence type="ECO:0000259" key="7">
    <source>
        <dbReference type="SMART" id="SM01217"/>
    </source>
</evidence>
<evidence type="ECO:0000313" key="9">
    <source>
        <dbReference type="Proteomes" id="UP000192288"/>
    </source>
</evidence>
<dbReference type="Proteomes" id="UP000192288">
    <property type="component" value="Unassembled WGS sequence"/>
</dbReference>
<dbReference type="RefSeq" id="WP_080519329.1">
    <property type="nucleotide sequence ID" value="NZ_MPLS01000007.1"/>
</dbReference>
<dbReference type="Gene3D" id="2.60.40.10">
    <property type="entry name" value="Immunoglobulins"/>
    <property type="match status" value="1"/>
</dbReference>
<evidence type="ECO:0000256" key="1">
    <source>
        <dbReference type="ARBA" id="ARBA00000448"/>
    </source>
</evidence>
<dbReference type="InterPro" id="IPR036881">
    <property type="entry name" value="Glyco_hydro_3_C_sf"/>
</dbReference>
<dbReference type="InterPro" id="IPR026891">
    <property type="entry name" value="Fn3-like"/>
</dbReference>
<dbReference type="EC" id="3.2.1.21" evidence="3"/>
<proteinExistence type="inferred from homology"/>
<dbReference type="Pfam" id="PF14310">
    <property type="entry name" value="Fn3-like"/>
    <property type="match status" value="1"/>
</dbReference>
<keyword evidence="4" id="KW-0732">Signal</keyword>
<evidence type="ECO:0000313" key="8">
    <source>
        <dbReference type="EMBL" id="ORI98175.1"/>
    </source>
</evidence>
<evidence type="ECO:0000256" key="3">
    <source>
        <dbReference type="ARBA" id="ARBA00012744"/>
    </source>
</evidence>
<dbReference type="InterPro" id="IPR001764">
    <property type="entry name" value="Glyco_hydro_3_N"/>
</dbReference>
<dbReference type="EMBL" id="MPLS01000007">
    <property type="protein sequence ID" value="ORI98175.1"/>
    <property type="molecule type" value="Genomic_DNA"/>
</dbReference>
<evidence type="ECO:0000256" key="2">
    <source>
        <dbReference type="ARBA" id="ARBA00005336"/>
    </source>
</evidence>
<accession>A0A1X0VEL9</accession>
<dbReference type="GO" id="GO:0008422">
    <property type="term" value="F:beta-glucosidase activity"/>
    <property type="evidence" value="ECO:0007669"/>
    <property type="project" value="UniProtKB-EC"/>
</dbReference>
<organism evidence="8 9">
    <name type="scientific">Leuconostoc pseudomesenteroides</name>
    <dbReference type="NCBI Taxonomy" id="33968"/>
    <lineage>
        <taxon>Bacteria</taxon>
        <taxon>Bacillati</taxon>
        <taxon>Bacillota</taxon>
        <taxon>Bacilli</taxon>
        <taxon>Lactobacillales</taxon>
        <taxon>Lactobacillaceae</taxon>
        <taxon>Leuconostoc</taxon>
    </lineage>
</organism>
<dbReference type="InterPro" id="IPR017853">
    <property type="entry name" value="GH"/>
</dbReference>
<comment type="catalytic activity">
    <reaction evidence="1">
        <text>Hydrolysis of terminal, non-reducing beta-D-glucosyl residues with release of beta-D-glucose.</text>
        <dbReference type="EC" id="3.2.1.21"/>
    </reaction>
</comment>
<gene>
    <name evidence="8" type="ORF">BMR96_02950</name>
</gene>
<dbReference type="SUPFAM" id="SSF52279">
    <property type="entry name" value="Beta-D-glucan exohydrolase, C-terminal domain"/>
    <property type="match status" value="1"/>
</dbReference>
<evidence type="ECO:0000256" key="6">
    <source>
        <dbReference type="ARBA" id="ARBA00023295"/>
    </source>
</evidence>
<feature type="domain" description="Fibronectin type III-like" evidence="7">
    <location>
        <begin position="660"/>
        <end position="729"/>
    </location>
</feature>
<name>A0A1X0VEL9_LEUPS</name>
<dbReference type="FunFam" id="2.60.40.10:FF:000495">
    <property type="entry name" value="Periplasmic beta-glucosidase"/>
    <property type="match status" value="1"/>
</dbReference>
<reference evidence="8 9" key="1">
    <citation type="journal article" date="2017" name="Front. Microbiol.">
        <title>Genomic Characterization of Dairy Associated Leuconostoc Species and Diversity of Leuconostocs in Undefined Mixed Mesophilic Starter Cultures.</title>
        <authorList>
            <person name="Frantzen C.A."/>
            <person name="Kot W."/>
            <person name="Pedersen T.B."/>
            <person name="Ardo Y.M."/>
            <person name="Broadbent J.R."/>
            <person name="Neve H."/>
            <person name="Hansen L.H."/>
            <person name="Dal Bello F."/>
            <person name="Ostlie H.M."/>
            <person name="Kleppen H.P."/>
            <person name="Vogensen F.K."/>
            <person name="Holo H."/>
        </authorList>
    </citation>
    <scope>NUCLEOTIDE SEQUENCE [LARGE SCALE GENOMIC DNA]</scope>
    <source>
        <strain evidence="8 9">LMGCF08</strain>
    </source>
</reference>
<dbReference type="InterPro" id="IPR051915">
    <property type="entry name" value="Cellulose_Degrad_GH3"/>
</dbReference>
<dbReference type="AlphaFoldDB" id="A0A1X0VEL9"/>
<keyword evidence="5" id="KW-0378">Hydrolase</keyword>
<evidence type="ECO:0000256" key="4">
    <source>
        <dbReference type="ARBA" id="ARBA00022729"/>
    </source>
</evidence>
<dbReference type="InterPro" id="IPR013783">
    <property type="entry name" value="Ig-like_fold"/>
</dbReference>
<dbReference type="Pfam" id="PF00933">
    <property type="entry name" value="Glyco_hydro_3"/>
    <property type="match status" value="1"/>
</dbReference>
<dbReference type="PANTHER" id="PTHR30620:SF16">
    <property type="entry name" value="LYSOSOMAL BETA GLUCOSIDASE"/>
    <property type="match status" value="1"/>
</dbReference>
<evidence type="ECO:0000256" key="5">
    <source>
        <dbReference type="ARBA" id="ARBA00022801"/>
    </source>
</evidence>
<dbReference type="SUPFAM" id="SSF51445">
    <property type="entry name" value="(Trans)glycosidases"/>
    <property type="match status" value="1"/>
</dbReference>
<dbReference type="PRINTS" id="PR00133">
    <property type="entry name" value="GLHYDRLASE3"/>
</dbReference>
<comment type="caution">
    <text evidence="8">The sequence shown here is derived from an EMBL/GenBank/DDBJ whole genome shotgun (WGS) entry which is preliminary data.</text>
</comment>
<keyword evidence="6" id="KW-0326">Glycosidase</keyword>
<sequence>MSPTDLKKLLSSLTLTEKVGQLVQLSGEFFDTKQNIVTGPVQKMGLNPEMVPLVGSVLNVVGAEKTRKIQQAYLKNSSHKIPLLFMADIVYGLKTVYPIPLGMGATWDPNLIKKAYQNTASEAYASGAHVSFAPMVDIVRDARWGRSLESTGEDPVLNARMAAAMVEGFQHNLGKDSGIAACVKHFAAYGAAESGREYNSVDMSEMKLFQDYLPPYKAAVDAGTEMVMTSFNTINGVPVTASSYLLHNILRETWGFEGIIISDYAAVNELIAHGYSSNQSEAAKDAFVAGVDIDMQSSAYANNLDSLITNGQVDESKLNAAVLKVLQLKNKLGLFEDPYRGVDKQVESNAILSSEKRDLAREVSNKAMVLLKNENNILPLDTNKKIALIGPYADEKELLGLWAVHADRNETVTIAEAFREVIPANRLLVRKDTNITDDVGMLRGLGLSDDVISENILTKKQAKTEFDSAIEIANKSDVVIFAAGEHTFESGEGGSKTNITLPENQKKLIKAIRKLGKKIILVTINGRPLVLTDIIDDVDAVIVAWFPGTEGGHAIANTILGKTNPSGRLSMTFPYSVGQLPIYYSRLTTGRPETKSTHSSRFTSRYIDSTNDPLFPFGFGLSYSQFNYADMKLSGDVLHEGETLTLSVVVSNQSDRDGIETVQMYIQDLFAKVVQPEKRLKNFKKVLVPARSEVTVSFDIDVEMLKYFDNQLHYNFDPGDFKVYVGHDSLHLAEAEFVLRA</sequence>
<dbReference type="Gene3D" id="3.20.20.300">
    <property type="entry name" value="Glycoside hydrolase, family 3, N-terminal domain"/>
    <property type="match status" value="1"/>
</dbReference>
<dbReference type="PANTHER" id="PTHR30620">
    <property type="entry name" value="PERIPLASMIC BETA-GLUCOSIDASE-RELATED"/>
    <property type="match status" value="1"/>
</dbReference>
<dbReference type="SMART" id="SM01217">
    <property type="entry name" value="Fn3_like"/>
    <property type="match status" value="1"/>
</dbReference>
<dbReference type="NCBIfam" id="NF011678">
    <property type="entry name" value="PRK15098.1"/>
    <property type="match status" value="1"/>
</dbReference>
<dbReference type="STRING" id="33968.BMS77_06505"/>
<protein>
    <recommendedName>
        <fullName evidence="3">beta-glucosidase</fullName>
        <ecNumber evidence="3">3.2.1.21</ecNumber>
    </recommendedName>
</protein>
<comment type="similarity">
    <text evidence="2">Belongs to the glycosyl hydrolase 3 family.</text>
</comment>
<dbReference type="Pfam" id="PF01915">
    <property type="entry name" value="Glyco_hydro_3_C"/>
    <property type="match status" value="1"/>
</dbReference>
<dbReference type="InterPro" id="IPR002772">
    <property type="entry name" value="Glyco_hydro_3_C"/>
</dbReference>
<dbReference type="InterPro" id="IPR036962">
    <property type="entry name" value="Glyco_hydro_3_N_sf"/>
</dbReference>